<evidence type="ECO:0000256" key="1">
    <source>
        <dbReference type="ARBA" id="ARBA00000349"/>
    </source>
</evidence>
<accession>A0A3M7D086</accession>
<proteinExistence type="inferred from homology"/>
<feature type="non-terminal residue" evidence="15">
    <location>
        <position position="1"/>
    </location>
</feature>
<dbReference type="PANTHER" id="PTHR11709">
    <property type="entry name" value="MULTI-COPPER OXIDASE"/>
    <property type="match status" value="1"/>
</dbReference>
<dbReference type="OrthoDB" id="2121828at2759"/>
<organism evidence="15 16">
    <name type="scientific">Hortaea werneckii</name>
    <name type="common">Black yeast</name>
    <name type="synonym">Cladosporium werneckii</name>
    <dbReference type="NCBI Taxonomy" id="91943"/>
    <lineage>
        <taxon>Eukaryota</taxon>
        <taxon>Fungi</taxon>
        <taxon>Dikarya</taxon>
        <taxon>Ascomycota</taxon>
        <taxon>Pezizomycotina</taxon>
        <taxon>Dothideomycetes</taxon>
        <taxon>Dothideomycetidae</taxon>
        <taxon>Mycosphaerellales</taxon>
        <taxon>Teratosphaeriaceae</taxon>
        <taxon>Hortaea</taxon>
    </lineage>
</organism>
<feature type="domain" description="CBM20" evidence="14">
    <location>
        <begin position="175"/>
        <end position="283"/>
    </location>
</feature>
<dbReference type="GO" id="GO:0005507">
    <property type="term" value="F:copper ion binding"/>
    <property type="evidence" value="ECO:0007669"/>
    <property type="project" value="InterPro"/>
</dbReference>
<dbReference type="PROSITE" id="PS51166">
    <property type="entry name" value="CBM20"/>
    <property type="match status" value="1"/>
</dbReference>
<dbReference type="InterPro" id="IPR013784">
    <property type="entry name" value="Carb-bd-like_fold"/>
</dbReference>
<comment type="catalytic activity">
    <reaction evidence="1">
        <text>4 hydroquinone + O2 = 4 benzosemiquinone + 2 H2O</text>
        <dbReference type="Rhea" id="RHEA:11276"/>
        <dbReference type="ChEBI" id="CHEBI:15377"/>
        <dbReference type="ChEBI" id="CHEBI:15379"/>
        <dbReference type="ChEBI" id="CHEBI:17594"/>
        <dbReference type="ChEBI" id="CHEBI:17977"/>
        <dbReference type="EC" id="1.10.3.2"/>
    </reaction>
</comment>
<dbReference type="CDD" id="cd13901">
    <property type="entry name" value="CuRO_3_MaLCC_like"/>
    <property type="match status" value="1"/>
</dbReference>
<sequence length="857" mass="93335">HGVPTGPNHAREIIKPRGQSHFPVDRAGPNGAPSPLTLFVPTSLLAASVPNMRASIIPNILALAAVGTATAIPAASPVELAPRAENAALCPKYDGKSYTDSMGAEYDVTCYRINDGSVLGVTGDPTNLGQCMEACDQQSGCVASLFHMGVNQCYLMADLGTSTWNRDYNLAVKKDAGSGDIGVTFSERKVTSFGQTVKIVGSIDALGNWDTGSAVSLDAAGYTSNNPVWSGEVNIAPGTTFQYKYIVVEGDGSVTWEADPNHSYTVPETASNNQVSKSDVWQTTGNSASSTFASTVTNVVSATSTHSETPTATCTNAPNSRDCWYGGYDVETDFDNQFPTTGRTVKYDWTISNISMSLDGYQRWVLAVEGQYPGPVLEANWGDNVEVTIRNDMPNNGTSIHWHGVRQLNNNGQDGVPGLTECPIAPGQAHTYKFQVTQYGSSWYHSHFSSQYGDGVVGPIIFHGPATANYDIELGALPVTDWYYGGVMYHASIAEHTNGLPPSADNALINGSMTSIYGGQYSRSTLTAGKRHRVRLMNVATDNHFVLSLDGHQMEVIASDFVPIEPFNTTNLFLGIGQRYDVIIHADQAPGSYWFRAEAQDSAGCGSNYNNGNIRSIFSYEGHEGETPISTGHDYSQRCTDETGLRPHWNSFVPEGRAGAEFTELTTSQLQAQENDGSITIYWRINGSRLQANWEVPTLEYVRTGNTSYPENSNVISLPESGKWTYWVIQEVAGDPFNVAVPHPIHLHGHDFYVLGAGDDTWSEDKVSQLNFNNPTRRDVAMLNTNGWLALAFVTDNPGAWLMHCHISWHSDEGLAVQFLETPEKIDSYAPDFDSQCSSWFDYYNGDPQYLMHDSGI</sequence>
<evidence type="ECO:0000256" key="6">
    <source>
        <dbReference type="ARBA" id="ARBA00022729"/>
    </source>
</evidence>
<feature type="region of interest" description="Disordered" evidence="13">
    <location>
        <begin position="1"/>
        <end position="28"/>
    </location>
</feature>
<keyword evidence="11" id="KW-0119">Carbohydrate metabolism</keyword>
<dbReference type="CDD" id="cd05811">
    <property type="entry name" value="CBM20_glucoamylase"/>
    <property type="match status" value="1"/>
</dbReference>
<evidence type="ECO:0000256" key="13">
    <source>
        <dbReference type="SAM" id="MobiDB-lite"/>
    </source>
</evidence>
<dbReference type="GO" id="GO:0052716">
    <property type="term" value="F:hydroquinone:oxygen oxidoreductase activity"/>
    <property type="evidence" value="ECO:0007669"/>
    <property type="project" value="UniProtKB-EC"/>
</dbReference>
<dbReference type="AlphaFoldDB" id="A0A3M7D086"/>
<dbReference type="SUPFAM" id="SSF49452">
    <property type="entry name" value="Starch-binding domain-like"/>
    <property type="match status" value="1"/>
</dbReference>
<dbReference type="Proteomes" id="UP000269276">
    <property type="component" value="Unassembled WGS sequence"/>
</dbReference>
<evidence type="ECO:0000256" key="11">
    <source>
        <dbReference type="ARBA" id="ARBA00023277"/>
    </source>
</evidence>
<dbReference type="EC" id="1.10.3.2" evidence="4"/>
<dbReference type="GO" id="GO:2001070">
    <property type="term" value="F:starch binding"/>
    <property type="evidence" value="ECO:0007669"/>
    <property type="project" value="InterPro"/>
</dbReference>
<dbReference type="InterPro" id="IPR034836">
    <property type="entry name" value="CBM20_glucoamylase"/>
</dbReference>
<dbReference type="PROSITE" id="PS00080">
    <property type="entry name" value="MULTICOPPER_OXIDASE2"/>
    <property type="match status" value="1"/>
</dbReference>
<keyword evidence="9" id="KW-0325">Glycoprotein</keyword>
<evidence type="ECO:0000256" key="5">
    <source>
        <dbReference type="ARBA" id="ARBA00022723"/>
    </source>
</evidence>
<dbReference type="FunFam" id="2.60.40.420:FF:000045">
    <property type="entry name" value="Laccase 2"/>
    <property type="match status" value="1"/>
</dbReference>
<dbReference type="InterPro" id="IPR008972">
    <property type="entry name" value="Cupredoxin"/>
</dbReference>
<evidence type="ECO:0000313" key="15">
    <source>
        <dbReference type="EMBL" id="RMY57286.1"/>
    </source>
</evidence>
<keyword evidence="12" id="KW-0624">Polysaccharide degradation</keyword>
<dbReference type="CDD" id="cd13854">
    <property type="entry name" value="CuRO_1_MaLCC_like"/>
    <property type="match status" value="1"/>
</dbReference>
<dbReference type="VEuPathDB" id="FungiDB:BTJ68_11872"/>
<evidence type="ECO:0000256" key="3">
    <source>
        <dbReference type="ARBA" id="ARBA00010609"/>
    </source>
</evidence>
<dbReference type="EMBL" id="QWIP01000667">
    <property type="protein sequence ID" value="RMY57286.1"/>
    <property type="molecule type" value="Genomic_DNA"/>
</dbReference>
<dbReference type="InterPro" id="IPR013783">
    <property type="entry name" value="Ig-like_fold"/>
</dbReference>
<evidence type="ECO:0000256" key="7">
    <source>
        <dbReference type="ARBA" id="ARBA00023002"/>
    </source>
</evidence>
<evidence type="ECO:0000256" key="2">
    <source>
        <dbReference type="ARBA" id="ARBA00001935"/>
    </source>
</evidence>
<dbReference type="PANTHER" id="PTHR11709:SF87">
    <property type="entry name" value="LACCASE"/>
    <property type="match status" value="1"/>
</dbReference>
<evidence type="ECO:0000256" key="4">
    <source>
        <dbReference type="ARBA" id="ARBA00012297"/>
    </source>
</evidence>
<dbReference type="GO" id="GO:0046274">
    <property type="term" value="P:lignin catabolic process"/>
    <property type="evidence" value="ECO:0007669"/>
    <property type="project" value="UniProtKB-KW"/>
</dbReference>
<comment type="caution">
    <text evidence="15">The sequence shown here is derived from an EMBL/GenBank/DDBJ whole genome shotgun (WGS) entry which is preliminary data.</text>
</comment>
<keyword evidence="10" id="KW-0439">Lignin degradation</keyword>
<dbReference type="Gene3D" id="2.60.40.420">
    <property type="entry name" value="Cupredoxins - blue copper proteins"/>
    <property type="match status" value="3"/>
</dbReference>
<gene>
    <name evidence="15" type="ORF">D0863_12683</name>
</gene>
<dbReference type="CDD" id="cd13880">
    <property type="entry name" value="CuRO_2_MaLCC_like"/>
    <property type="match status" value="1"/>
</dbReference>
<name>A0A3M7D086_HORWE</name>
<dbReference type="Pfam" id="PF07732">
    <property type="entry name" value="Cu-oxidase_3"/>
    <property type="match status" value="1"/>
</dbReference>
<dbReference type="InterPro" id="IPR002044">
    <property type="entry name" value="CBM20"/>
</dbReference>
<dbReference type="InterPro" id="IPR002355">
    <property type="entry name" value="Cu_oxidase_Cu_BS"/>
</dbReference>
<dbReference type="Gene3D" id="2.60.40.10">
    <property type="entry name" value="Immunoglobulins"/>
    <property type="match status" value="1"/>
</dbReference>
<comment type="cofactor">
    <cofactor evidence="2">
        <name>Cu cation</name>
        <dbReference type="ChEBI" id="CHEBI:23378"/>
    </cofactor>
</comment>
<protein>
    <recommendedName>
        <fullName evidence="4">laccase</fullName>
        <ecNumber evidence="4">1.10.3.2</ecNumber>
    </recommendedName>
</protein>
<dbReference type="InterPro" id="IPR045087">
    <property type="entry name" value="Cu-oxidase_fam"/>
</dbReference>
<evidence type="ECO:0000313" key="16">
    <source>
        <dbReference type="Proteomes" id="UP000269276"/>
    </source>
</evidence>
<keyword evidence="7" id="KW-0560">Oxidoreductase</keyword>
<dbReference type="SMART" id="SM01065">
    <property type="entry name" value="CBM_2"/>
    <property type="match status" value="1"/>
</dbReference>
<dbReference type="InterPro" id="IPR011706">
    <property type="entry name" value="Cu-oxidase_C"/>
</dbReference>
<dbReference type="GO" id="GO:0000272">
    <property type="term" value="P:polysaccharide catabolic process"/>
    <property type="evidence" value="ECO:0007669"/>
    <property type="project" value="UniProtKB-KW"/>
</dbReference>
<dbReference type="Pfam" id="PF00394">
    <property type="entry name" value="Cu-oxidase"/>
    <property type="match status" value="1"/>
</dbReference>
<dbReference type="FunFam" id="2.60.40.10:FF:000552">
    <property type="entry name" value="Related to glucoamylase"/>
    <property type="match status" value="1"/>
</dbReference>
<dbReference type="FunFam" id="2.60.40.420:FF:000021">
    <property type="entry name" value="Extracellular dihydrogeodin oxidase/laccase"/>
    <property type="match status" value="1"/>
</dbReference>
<dbReference type="InterPro" id="IPR011707">
    <property type="entry name" value="Cu-oxidase-like_N"/>
</dbReference>
<keyword evidence="8" id="KW-0186">Copper</keyword>
<dbReference type="InterPro" id="IPR001117">
    <property type="entry name" value="Cu-oxidase_2nd"/>
</dbReference>
<evidence type="ECO:0000256" key="8">
    <source>
        <dbReference type="ARBA" id="ARBA00023008"/>
    </source>
</evidence>
<dbReference type="SUPFAM" id="SSF49503">
    <property type="entry name" value="Cupredoxins"/>
    <property type="match status" value="3"/>
</dbReference>
<keyword evidence="5" id="KW-0479">Metal-binding</keyword>
<evidence type="ECO:0000256" key="9">
    <source>
        <dbReference type="ARBA" id="ARBA00023180"/>
    </source>
</evidence>
<evidence type="ECO:0000256" key="12">
    <source>
        <dbReference type="ARBA" id="ARBA00023326"/>
    </source>
</evidence>
<dbReference type="Pfam" id="PF00686">
    <property type="entry name" value="CBM_20"/>
    <property type="match status" value="1"/>
</dbReference>
<evidence type="ECO:0000256" key="10">
    <source>
        <dbReference type="ARBA" id="ARBA00023185"/>
    </source>
</evidence>
<comment type="similarity">
    <text evidence="3">Belongs to the multicopper oxidase family.</text>
</comment>
<dbReference type="Pfam" id="PF07731">
    <property type="entry name" value="Cu-oxidase_2"/>
    <property type="match status" value="1"/>
</dbReference>
<reference evidence="15 16" key="1">
    <citation type="journal article" date="2018" name="BMC Genomics">
        <title>Genomic evidence for intraspecific hybridization in a clonal and extremely halotolerant yeast.</title>
        <authorList>
            <person name="Gostincar C."/>
            <person name="Stajich J.E."/>
            <person name="Zupancic J."/>
            <person name="Zalar P."/>
            <person name="Gunde-Cimerman N."/>
        </authorList>
    </citation>
    <scope>NUCLEOTIDE SEQUENCE [LARGE SCALE GENOMIC DNA]</scope>
    <source>
        <strain evidence="15 16">EXF-2682</strain>
    </source>
</reference>
<keyword evidence="6" id="KW-0732">Signal</keyword>
<evidence type="ECO:0000259" key="14">
    <source>
        <dbReference type="PROSITE" id="PS51166"/>
    </source>
</evidence>